<comment type="caution">
    <text evidence="1">The sequence shown here is derived from an EMBL/GenBank/DDBJ whole genome shotgun (WGS) entry which is preliminary data.</text>
</comment>
<keyword evidence="2" id="KW-1185">Reference proteome</keyword>
<organism evidence="1 2">
    <name type="scientific">Fodinibius salinus</name>
    <dbReference type="NCBI Taxonomy" id="860790"/>
    <lineage>
        <taxon>Bacteria</taxon>
        <taxon>Pseudomonadati</taxon>
        <taxon>Balneolota</taxon>
        <taxon>Balneolia</taxon>
        <taxon>Balneolales</taxon>
        <taxon>Balneolaceae</taxon>
        <taxon>Fodinibius</taxon>
    </lineage>
</organism>
<sequence>MQLHYLTYFWLLILVFVSGCTLEVSDSSTDNAITESDLLAARQIIGETISSDNSGVVLSINDALTIIAQTGTSPSAPIAYAKDRSGIGNESDIQTGFNQQSGIFTVSFQREVQDPLFSKSIVSKLIYLYQNKNGDIVANPNQNMSAVSSIQYTANHDGEIQTLRKQSSFISDDSLFISGFESGQSKSIDGVHNRGGSVQFKPFTDNTIQRFYDLRIRFLNITSPKQLSSDGQTPNIALNGNMAFELELRSTEGSTTNRTSISGTLEHNGDGTALLRFKNNPELYLVDLKNGESVNLNEAFKGQVLSVDINQQSVSLASGITVYINENTTFENRDFSTLQSVKNSLSNNEPIYTKGEGTVDNNKFIASSINFEVGQPQLVSRKEILEFEEIVSETNPVDSSFRLANQVTVQLIDSTQVNENGDYTSLNQLKDALQRDITVIAEGRAMPSNSRLLIPDTEGVTFKRIGNSN</sequence>
<dbReference type="Proteomes" id="UP000324595">
    <property type="component" value="Unassembled WGS sequence"/>
</dbReference>
<dbReference type="OrthoDB" id="1523591at2"/>
<reference evidence="1 2" key="1">
    <citation type="submission" date="2019-07" db="EMBL/GenBank/DDBJ databases">
        <title>Genomic Encyclopedia of Archaeal and Bacterial Type Strains, Phase II (KMG-II): from individual species to whole genera.</title>
        <authorList>
            <person name="Goeker M."/>
        </authorList>
    </citation>
    <scope>NUCLEOTIDE SEQUENCE [LARGE SCALE GENOMIC DNA]</scope>
    <source>
        <strain evidence="1 2">DSM 21935</strain>
    </source>
</reference>
<dbReference type="AlphaFoldDB" id="A0A5D3YHV7"/>
<name>A0A5D3YHV7_9BACT</name>
<gene>
    <name evidence="1" type="ORF">LX73_2166</name>
</gene>
<evidence type="ECO:0000313" key="1">
    <source>
        <dbReference type="EMBL" id="TYP92799.1"/>
    </source>
</evidence>
<dbReference type="RefSeq" id="WP_148899485.1">
    <property type="nucleotide sequence ID" value="NZ_VNHY01000003.1"/>
</dbReference>
<protein>
    <submittedName>
        <fullName evidence="1">Uncharacterized protein</fullName>
    </submittedName>
</protein>
<evidence type="ECO:0000313" key="2">
    <source>
        <dbReference type="Proteomes" id="UP000324595"/>
    </source>
</evidence>
<proteinExistence type="predicted"/>
<dbReference type="EMBL" id="VNHY01000003">
    <property type="protein sequence ID" value="TYP92799.1"/>
    <property type="molecule type" value="Genomic_DNA"/>
</dbReference>
<accession>A0A5D3YHV7</accession>